<dbReference type="GO" id="GO:0005524">
    <property type="term" value="F:ATP binding"/>
    <property type="evidence" value="ECO:0007669"/>
    <property type="project" value="UniProtKB-KW"/>
</dbReference>
<sequence length="533" mass="62559">MSEDCSELFFLEIKYFIIKENRKLTEQEKPKQEETKTGEKKMSKKQKKKLERQKWREEQKRIKKEKQDKVKLERMEKERKERLEKAKLIVLTKDSNLTKAKKFKVKYLKDQIGERVKAFGWVHRIRKQSNKLMFVIVRDGTGFVQTVLAGDLALTYDAQILHVETCVKIYGKIVEDERAVGGIELQADYWKVVGQTDTRYESIVSKESGVDNLLKNRHLVLRGENTSRIIKLRSTVLKCLRDHYFSRDYIEVNPPTLVQTQCEGGSTLFKLDYFGETAYLTQSSQLYLETLNSSYGDVFCIASSYRAEKSKTRRHLTEFLQVEAECPFIKFEDLLTRIEDLVCDTVKRILESPMKEEALKMNPDLKVPERPFLRMNYTDAIEYCNKNKIYKDDKKNIFEFGDDITEKPEREMTDKIGKPIFLIKFPAVMKSFYMLRSKENELLTDSVDLLMPGVGEIVGGSMRENDLNKLLKRYEENGLKDKDYYWYTDQRRFGSAPHGGYGLGLGRFLCWAFNVRHIRDVVLYPRTLGRCFP</sequence>
<dbReference type="Proteomes" id="UP001146793">
    <property type="component" value="Unassembled WGS sequence"/>
</dbReference>
<evidence type="ECO:0000256" key="9">
    <source>
        <dbReference type="ARBA" id="ARBA00023146"/>
    </source>
</evidence>
<dbReference type="InterPro" id="IPR045864">
    <property type="entry name" value="aa-tRNA-synth_II/BPL/LPL"/>
</dbReference>
<dbReference type="CDD" id="cd04323">
    <property type="entry name" value="AsnRS_cyto_like_N"/>
    <property type="match status" value="1"/>
</dbReference>
<dbReference type="InterPro" id="IPR006195">
    <property type="entry name" value="aa-tRNA-synth_II"/>
</dbReference>
<dbReference type="Gene3D" id="3.30.930.10">
    <property type="entry name" value="Bira Bifunctional Protein, Domain 2"/>
    <property type="match status" value="1"/>
</dbReference>
<evidence type="ECO:0000256" key="4">
    <source>
        <dbReference type="ARBA" id="ARBA00022490"/>
    </source>
</evidence>
<dbReference type="NCBIfam" id="TIGR00457">
    <property type="entry name" value="asnS"/>
    <property type="match status" value="1"/>
</dbReference>
<evidence type="ECO:0000313" key="14">
    <source>
        <dbReference type="EMBL" id="KAJ3452957.1"/>
    </source>
</evidence>
<comment type="catalytic activity">
    <reaction evidence="11">
        <text>tRNA(Asn) + L-asparagine + ATP = L-asparaginyl-tRNA(Asn) + AMP + diphosphate + H(+)</text>
        <dbReference type="Rhea" id="RHEA:11180"/>
        <dbReference type="Rhea" id="RHEA-COMP:9659"/>
        <dbReference type="Rhea" id="RHEA-COMP:9674"/>
        <dbReference type="ChEBI" id="CHEBI:15378"/>
        <dbReference type="ChEBI" id="CHEBI:30616"/>
        <dbReference type="ChEBI" id="CHEBI:33019"/>
        <dbReference type="ChEBI" id="CHEBI:58048"/>
        <dbReference type="ChEBI" id="CHEBI:78442"/>
        <dbReference type="ChEBI" id="CHEBI:78515"/>
        <dbReference type="ChEBI" id="CHEBI:456215"/>
        <dbReference type="EC" id="6.1.1.22"/>
    </reaction>
</comment>
<gene>
    <name evidence="14" type="ORF">M0812_04738</name>
</gene>
<evidence type="ECO:0000256" key="7">
    <source>
        <dbReference type="ARBA" id="ARBA00022840"/>
    </source>
</evidence>
<dbReference type="GO" id="GO:0006421">
    <property type="term" value="P:asparaginyl-tRNA aminoacylation"/>
    <property type="evidence" value="ECO:0007669"/>
    <property type="project" value="InterPro"/>
</dbReference>
<dbReference type="PANTHER" id="PTHR22594:SF16">
    <property type="entry name" value="ASPARAGINE--TRNA LIGASE, CYTOPLASMIC"/>
    <property type="match status" value="1"/>
</dbReference>
<dbReference type="InterPro" id="IPR004365">
    <property type="entry name" value="NA-bd_OB_tRNA"/>
</dbReference>
<dbReference type="CDD" id="cd00776">
    <property type="entry name" value="AsxRS_core"/>
    <property type="match status" value="1"/>
</dbReference>
<organism evidence="14 15">
    <name type="scientific">Anaeramoeba flamelloides</name>
    <dbReference type="NCBI Taxonomy" id="1746091"/>
    <lineage>
        <taxon>Eukaryota</taxon>
        <taxon>Metamonada</taxon>
        <taxon>Anaeramoebidae</taxon>
        <taxon>Anaeramoeba</taxon>
    </lineage>
</organism>
<dbReference type="EC" id="6.1.1.22" evidence="3"/>
<keyword evidence="4" id="KW-0963">Cytoplasm</keyword>
<dbReference type="Pfam" id="PF00152">
    <property type="entry name" value="tRNA-synt_2"/>
    <property type="match status" value="1"/>
</dbReference>
<feature type="compositionally biased region" description="Basic and acidic residues" evidence="12">
    <location>
        <begin position="26"/>
        <end position="41"/>
    </location>
</feature>
<dbReference type="InterPro" id="IPR012340">
    <property type="entry name" value="NA-bd_OB-fold"/>
</dbReference>
<comment type="caution">
    <text evidence="14">The sequence shown here is derived from an EMBL/GenBank/DDBJ whole genome shotgun (WGS) entry which is preliminary data.</text>
</comment>
<evidence type="ECO:0000259" key="13">
    <source>
        <dbReference type="PROSITE" id="PS50862"/>
    </source>
</evidence>
<comment type="similarity">
    <text evidence="2">Belongs to the class-II aminoacyl-tRNA synthetase family.</text>
</comment>
<feature type="compositionally biased region" description="Basic and acidic residues" evidence="12">
    <location>
        <begin position="52"/>
        <end position="71"/>
    </location>
</feature>
<dbReference type="Gene3D" id="2.40.50.140">
    <property type="entry name" value="Nucleic acid-binding proteins"/>
    <property type="match status" value="1"/>
</dbReference>
<accession>A0AAV8AJL0</accession>
<dbReference type="PROSITE" id="PS50862">
    <property type="entry name" value="AA_TRNA_LIGASE_II"/>
    <property type="match status" value="1"/>
</dbReference>
<evidence type="ECO:0000256" key="5">
    <source>
        <dbReference type="ARBA" id="ARBA00022598"/>
    </source>
</evidence>
<keyword evidence="9" id="KW-0030">Aminoacyl-tRNA synthetase</keyword>
<evidence type="ECO:0000256" key="6">
    <source>
        <dbReference type="ARBA" id="ARBA00022741"/>
    </source>
</evidence>
<dbReference type="GO" id="GO:0005737">
    <property type="term" value="C:cytoplasm"/>
    <property type="evidence" value="ECO:0007669"/>
    <property type="project" value="UniProtKB-SubCell"/>
</dbReference>
<comment type="subcellular location">
    <subcellularLocation>
        <location evidence="1">Cytoplasm</location>
    </subcellularLocation>
</comment>
<name>A0AAV8AJL0_9EUKA</name>
<dbReference type="InterPro" id="IPR002312">
    <property type="entry name" value="Asp/Asn-tRNA-synth_IIb"/>
</dbReference>
<feature type="compositionally biased region" description="Basic residues" evidence="12">
    <location>
        <begin position="42"/>
        <end position="51"/>
    </location>
</feature>
<keyword evidence="7" id="KW-0067">ATP-binding</keyword>
<dbReference type="Pfam" id="PF01336">
    <property type="entry name" value="tRNA_anti-codon"/>
    <property type="match status" value="1"/>
</dbReference>
<keyword evidence="6" id="KW-0547">Nucleotide-binding</keyword>
<evidence type="ECO:0000256" key="11">
    <source>
        <dbReference type="ARBA" id="ARBA00047844"/>
    </source>
</evidence>
<evidence type="ECO:0000256" key="1">
    <source>
        <dbReference type="ARBA" id="ARBA00004496"/>
    </source>
</evidence>
<reference evidence="14" key="1">
    <citation type="submission" date="2022-08" db="EMBL/GenBank/DDBJ databases">
        <title>Novel sulphate-reducing endosymbionts in the free-living metamonad Anaeramoeba.</title>
        <authorList>
            <person name="Jerlstrom-Hultqvist J."/>
            <person name="Cepicka I."/>
            <person name="Gallot-Lavallee L."/>
            <person name="Salas-Leiva D."/>
            <person name="Curtis B.A."/>
            <person name="Zahonova K."/>
            <person name="Pipaliya S."/>
            <person name="Dacks J."/>
            <person name="Roger A.J."/>
        </authorList>
    </citation>
    <scope>NUCLEOTIDE SEQUENCE</scope>
    <source>
        <strain evidence="14">Busselton2</strain>
    </source>
</reference>
<evidence type="ECO:0000256" key="3">
    <source>
        <dbReference type="ARBA" id="ARBA00012816"/>
    </source>
</evidence>
<proteinExistence type="inferred from homology"/>
<evidence type="ECO:0000256" key="12">
    <source>
        <dbReference type="SAM" id="MobiDB-lite"/>
    </source>
</evidence>
<dbReference type="AlphaFoldDB" id="A0AAV8AJL0"/>
<keyword evidence="8" id="KW-0648">Protein biosynthesis</keyword>
<protein>
    <recommendedName>
        <fullName evidence="3">asparagine--tRNA ligase</fullName>
        <ecNumber evidence="3">6.1.1.22</ecNumber>
    </recommendedName>
    <alternativeName>
        <fullName evidence="10">Asparaginyl-tRNA synthetase</fullName>
    </alternativeName>
</protein>
<keyword evidence="5 14" id="KW-0436">Ligase</keyword>
<dbReference type="InterPro" id="IPR004364">
    <property type="entry name" value="Aa-tRNA-synt_II"/>
</dbReference>
<evidence type="ECO:0000313" key="15">
    <source>
        <dbReference type="Proteomes" id="UP001146793"/>
    </source>
</evidence>
<dbReference type="EMBL" id="JANTQA010000008">
    <property type="protein sequence ID" value="KAJ3452957.1"/>
    <property type="molecule type" value="Genomic_DNA"/>
</dbReference>
<evidence type="ECO:0000256" key="10">
    <source>
        <dbReference type="ARBA" id="ARBA00029886"/>
    </source>
</evidence>
<dbReference type="SUPFAM" id="SSF55681">
    <property type="entry name" value="Class II aaRS and biotin synthetases"/>
    <property type="match status" value="1"/>
</dbReference>
<feature type="region of interest" description="Disordered" evidence="12">
    <location>
        <begin position="26"/>
        <end position="71"/>
    </location>
</feature>
<dbReference type="GO" id="GO:0003676">
    <property type="term" value="F:nucleic acid binding"/>
    <property type="evidence" value="ECO:0007669"/>
    <property type="project" value="InterPro"/>
</dbReference>
<feature type="domain" description="Aminoacyl-transfer RNA synthetases class-II family profile" evidence="13">
    <location>
        <begin position="230"/>
        <end position="525"/>
    </location>
</feature>
<dbReference type="PANTHER" id="PTHR22594">
    <property type="entry name" value="ASPARTYL/LYSYL-TRNA SYNTHETASE"/>
    <property type="match status" value="1"/>
</dbReference>
<dbReference type="InterPro" id="IPR004522">
    <property type="entry name" value="Asn-tRNA-ligase"/>
</dbReference>
<evidence type="ECO:0000256" key="2">
    <source>
        <dbReference type="ARBA" id="ARBA00008226"/>
    </source>
</evidence>
<dbReference type="GO" id="GO:0004816">
    <property type="term" value="F:asparagine-tRNA ligase activity"/>
    <property type="evidence" value="ECO:0007669"/>
    <property type="project" value="UniProtKB-EC"/>
</dbReference>
<dbReference type="SUPFAM" id="SSF50249">
    <property type="entry name" value="Nucleic acid-binding proteins"/>
    <property type="match status" value="1"/>
</dbReference>
<evidence type="ECO:0000256" key="8">
    <source>
        <dbReference type="ARBA" id="ARBA00022917"/>
    </source>
</evidence>
<dbReference type="PRINTS" id="PR01042">
    <property type="entry name" value="TRNASYNTHASP"/>
</dbReference>